<evidence type="ECO:0000256" key="3">
    <source>
        <dbReference type="ARBA" id="ARBA00011035"/>
    </source>
</evidence>
<keyword evidence="8 15" id="KW-0378">Hydrolase</keyword>
<dbReference type="Proteomes" id="UP000027730">
    <property type="component" value="Unassembled WGS sequence"/>
</dbReference>
<dbReference type="PANTHER" id="PTHR10806:SF6">
    <property type="entry name" value="SIGNAL PEPTIDASE COMPLEX CATALYTIC SUBUNIT SEC11"/>
    <property type="match status" value="1"/>
</dbReference>
<dbReference type="CDD" id="cd06462">
    <property type="entry name" value="Peptidase_S24_S26"/>
    <property type="match status" value="1"/>
</dbReference>
<protein>
    <recommendedName>
        <fullName evidence="5 15">Signal peptidase complex catalytic subunit SEC11</fullName>
        <ecNumber evidence="4 15">3.4.21.89</ecNumber>
    </recommendedName>
</protein>
<dbReference type="GeneID" id="25412758"/>
<comment type="subunit">
    <text evidence="14">Component of the signal peptidase complex (SPC) composed of a catalytic subunit SEC11 and three accessory subunits SPC1, SPC2 and SPC3. The complex induces a local thinning of the ER membrane which is used to measure the length of the signal peptide (SP) h-region of protein substrates. This ensures the selectivity of the complex towards h-regions shorter than 18-20 amino acids. SPC associates with the translocon complex.</text>
</comment>
<dbReference type="PROSITE" id="PS00501">
    <property type="entry name" value="SPASE_I_1"/>
    <property type="match status" value="1"/>
</dbReference>
<dbReference type="InterPro" id="IPR001733">
    <property type="entry name" value="Peptidase_S26B"/>
</dbReference>
<sequence>MRRWLATFLQTIMALSSTFMLWQALCLITNSSCPIIVVISESMAPAFHRGDVLLLYNRQEDIRVEDVPVVWFSGHPLPMVHRAVQVHWALINHKPTQLLLTKGDNNEVVDVPLYPPGRHTVTRSEVIGLVRGYVPWLGWIAIAPRDFPWLSTLIILVGDEPNT</sequence>
<evidence type="ECO:0000256" key="13">
    <source>
        <dbReference type="ARBA" id="ARBA00045533"/>
    </source>
</evidence>
<evidence type="ECO:0000256" key="14">
    <source>
        <dbReference type="ARBA" id="ARBA00047037"/>
    </source>
</evidence>
<name>A0A074W4S4_9PEZI</name>
<comment type="catalytic activity">
    <reaction evidence="1 15">
        <text>Cleavage of hydrophobic, N-terminal signal or leader sequences from secreted and periplasmic proteins.</text>
        <dbReference type="EC" id="3.4.21.89"/>
    </reaction>
</comment>
<keyword evidence="12" id="KW-0472">Membrane</keyword>
<proteinExistence type="inferred from homology"/>
<evidence type="ECO:0000256" key="1">
    <source>
        <dbReference type="ARBA" id="ARBA00000677"/>
    </source>
</evidence>
<keyword evidence="11" id="KW-1133">Transmembrane helix</keyword>
<dbReference type="GO" id="GO:0004252">
    <property type="term" value="F:serine-type endopeptidase activity"/>
    <property type="evidence" value="ECO:0007669"/>
    <property type="project" value="InterPro"/>
</dbReference>
<accession>A0A074W4S4</accession>
<evidence type="ECO:0000256" key="6">
    <source>
        <dbReference type="ARBA" id="ARBA00022670"/>
    </source>
</evidence>
<dbReference type="GO" id="GO:0006465">
    <property type="term" value="P:signal peptide processing"/>
    <property type="evidence" value="ECO:0007669"/>
    <property type="project" value="UniProtKB-UniRule"/>
</dbReference>
<comment type="function">
    <text evidence="13">Catalytic component of the signal peptidase complex (SPC) which catalyzes the cleavage of N-terminal signal sequences from nascent proteins as they are translocated into the lumen of the endoplasmic reticulum. Specifically cleaves N-terminal signal peptides that contain a hydrophobic alpha-helix (h-region) shorter than 18-20 amino acids.</text>
</comment>
<keyword evidence="7" id="KW-0812">Transmembrane</keyword>
<dbReference type="GO" id="GO:0005787">
    <property type="term" value="C:signal peptidase complex"/>
    <property type="evidence" value="ECO:0007669"/>
    <property type="project" value="TreeGrafter"/>
</dbReference>
<keyword evidence="17" id="KW-1185">Reference proteome</keyword>
<dbReference type="STRING" id="1043004.A0A074W4S4"/>
<dbReference type="PANTHER" id="PTHR10806">
    <property type="entry name" value="SIGNAL PEPTIDASE COMPLEX CATALYTIC SUBUNIT SEC11"/>
    <property type="match status" value="1"/>
</dbReference>
<evidence type="ECO:0000256" key="9">
    <source>
        <dbReference type="ARBA" id="ARBA00022824"/>
    </source>
</evidence>
<evidence type="ECO:0000256" key="15">
    <source>
        <dbReference type="RuleBase" id="RU362047"/>
    </source>
</evidence>
<evidence type="ECO:0000256" key="11">
    <source>
        <dbReference type="ARBA" id="ARBA00022989"/>
    </source>
</evidence>
<dbReference type="SUPFAM" id="SSF51306">
    <property type="entry name" value="LexA/Signal peptidase"/>
    <property type="match status" value="1"/>
</dbReference>
<evidence type="ECO:0000256" key="7">
    <source>
        <dbReference type="ARBA" id="ARBA00022692"/>
    </source>
</evidence>
<keyword evidence="6 15" id="KW-0645">Protease</keyword>
<dbReference type="EC" id="3.4.21.89" evidence="4 15"/>
<dbReference type="NCBIfam" id="TIGR02228">
    <property type="entry name" value="sigpep_I_arch"/>
    <property type="match status" value="1"/>
</dbReference>
<gene>
    <name evidence="16" type="ORF">M436DRAFT_59110</name>
</gene>
<evidence type="ECO:0000256" key="4">
    <source>
        <dbReference type="ARBA" id="ARBA00013208"/>
    </source>
</evidence>
<comment type="subcellular location">
    <subcellularLocation>
        <location evidence="2">Endoplasmic reticulum membrane</location>
        <topology evidence="2">Single-pass type II membrane protein</topology>
    </subcellularLocation>
</comment>
<dbReference type="HOGENOM" id="CLU_089996_0_1_1"/>
<evidence type="ECO:0000313" key="17">
    <source>
        <dbReference type="Proteomes" id="UP000027730"/>
    </source>
</evidence>
<dbReference type="InterPro" id="IPR019756">
    <property type="entry name" value="Pept_S26A_signal_pept_1_Ser-AS"/>
</dbReference>
<dbReference type="GO" id="GO:0009003">
    <property type="term" value="F:signal peptidase activity"/>
    <property type="evidence" value="ECO:0007669"/>
    <property type="project" value="UniProtKB-EC"/>
</dbReference>
<dbReference type="OrthoDB" id="10257561at2759"/>
<dbReference type="AlphaFoldDB" id="A0A074W4S4"/>
<evidence type="ECO:0000256" key="5">
    <source>
        <dbReference type="ARBA" id="ARBA00019685"/>
    </source>
</evidence>
<evidence type="ECO:0000256" key="2">
    <source>
        <dbReference type="ARBA" id="ARBA00004648"/>
    </source>
</evidence>
<keyword evidence="10" id="KW-0735">Signal-anchor</keyword>
<dbReference type="PRINTS" id="PR00728">
    <property type="entry name" value="SIGNALPTASE"/>
</dbReference>
<dbReference type="InterPro" id="IPR036286">
    <property type="entry name" value="LexA/Signal_pep-like_sf"/>
</dbReference>
<evidence type="ECO:0000256" key="10">
    <source>
        <dbReference type="ARBA" id="ARBA00022968"/>
    </source>
</evidence>
<dbReference type="EMBL" id="KL584739">
    <property type="protein sequence ID" value="KEQ68105.1"/>
    <property type="molecule type" value="Genomic_DNA"/>
</dbReference>
<keyword evidence="9 15" id="KW-0256">Endoplasmic reticulum</keyword>
<organism evidence="16 17">
    <name type="scientific">Aureobasidium namibiae CBS 147.97</name>
    <dbReference type="NCBI Taxonomy" id="1043004"/>
    <lineage>
        <taxon>Eukaryota</taxon>
        <taxon>Fungi</taxon>
        <taxon>Dikarya</taxon>
        <taxon>Ascomycota</taxon>
        <taxon>Pezizomycotina</taxon>
        <taxon>Dothideomycetes</taxon>
        <taxon>Dothideomycetidae</taxon>
        <taxon>Dothideales</taxon>
        <taxon>Saccotheciaceae</taxon>
        <taxon>Aureobasidium</taxon>
    </lineage>
</organism>
<comment type="similarity">
    <text evidence="3 15">Belongs to the peptidase S26B family.</text>
</comment>
<evidence type="ECO:0000256" key="12">
    <source>
        <dbReference type="ARBA" id="ARBA00023136"/>
    </source>
</evidence>
<evidence type="ECO:0000313" key="16">
    <source>
        <dbReference type="EMBL" id="KEQ68105.1"/>
    </source>
</evidence>
<dbReference type="RefSeq" id="XP_013422283.1">
    <property type="nucleotide sequence ID" value="XM_013566829.1"/>
</dbReference>
<evidence type="ECO:0000256" key="8">
    <source>
        <dbReference type="ARBA" id="ARBA00022801"/>
    </source>
</evidence>
<reference evidence="16 17" key="1">
    <citation type="journal article" date="2014" name="BMC Genomics">
        <title>Genome sequencing of four Aureobasidium pullulans varieties: biotechnological potential, stress tolerance, and description of new species.</title>
        <authorList>
            <person name="Gostin Ar C."/>
            <person name="Ohm R.A."/>
            <person name="Kogej T."/>
            <person name="Sonjak S."/>
            <person name="Turk M."/>
            <person name="Zajc J."/>
            <person name="Zalar P."/>
            <person name="Grube M."/>
            <person name="Sun H."/>
            <person name="Han J."/>
            <person name="Sharma A."/>
            <person name="Chiniquy J."/>
            <person name="Ngan C.Y."/>
            <person name="Lipzen A."/>
            <person name="Barry K."/>
            <person name="Grigoriev I.V."/>
            <person name="Gunde-Cimerman N."/>
        </authorList>
    </citation>
    <scope>NUCLEOTIDE SEQUENCE [LARGE SCALE GENOMIC DNA]</scope>
    <source>
        <strain evidence="16 17">CBS 147.97</strain>
    </source>
</reference>